<dbReference type="InterPro" id="IPR013783">
    <property type="entry name" value="Ig-like_fold"/>
</dbReference>
<reference evidence="10 11" key="1">
    <citation type="submission" date="2017-08" db="EMBL/GenBank/DDBJ databases">
        <title>Substantial Increase in Enzyme Production by Combined Drug-Resistance Mutations in Paenibacillus agaridevorans.</title>
        <authorList>
            <person name="Tanaka Y."/>
            <person name="Funane K."/>
            <person name="Hosaka T."/>
            <person name="Shiwa Y."/>
            <person name="Fujita N."/>
            <person name="Miyazaki T."/>
            <person name="Yoshikawa H."/>
            <person name="Murakami K."/>
            <person name="Kasahara K."/>
            <person name="Inaoka T."/>
            <person name="Hiraga Y."/>
            <person name="Ochi K."/>
        </authorList>
    </citation>
    <scope>NUCLEOTIDE SEQUENCE [LARGE SCALE GENOMIC DNA]</scope>
    <source>
        <strain evidence="10 11">T-3040</strain>
    </source>
</reference>
<dbReference type="InterPro" id="IPR011013">
    <property type="entry name" value="Gal_mutarotase_sf_dom"/>
</dbReference>
<dbReference type="InterPro" id="IPR050347">
    <property type="entry name" value="Bact_Beta-galactosidase"/>
</dbReference>
<dbReference type="InterPro" id="IPR008979">
    <property type="entry name" value="Galactose-bd-like_sf"/>
</dbReference>
<dbReference type="EC" id="3.2.1.23" evidence="3 8"/>
<dbReference type="EMBL" id="BDQX01000054">
    <property type="protein sequence ID" value="GBG06690.1"/>
    <property type="molecule type" value="Genomic_DNA"/>
</dbReference>
<dbReference type="Gene3D" id="2.60.120.260">
    <property type="entry name" value="Galactose-binding domain-like"/>
    <property type="match status" value="1"/>
</dbReference>
<dbReference type="InterPro" id="IPR023232">
    <property type="entry name" value="Glyco_hydro_2_AS"/>
</dbReference>
<dbReference type="SUPFAM" id="SSF51445">
    <property type="entry name" value="(Trans)glycosidases"/>
    <property type="match status" value="1"/>
</dbReference>
<protein>
    <recommendedName>
        <fullName evidence="4 8">Beta-galactosidase</fullName>
        <ecNumber evidence="3 8">3.2.1.23</ecNumber>
    </recommendedName>
    <alternativeName>
        <fullName evidence="7 8">Lactase</fullName>
    </alternativeName>
</protein>
<dbReference type="PANTHER" id="PTHR46323">
    <property type="entry name" value="BETA-GALACTOSIDASE"/>
    <property type="match status" value="1"/>
</dbReference>
<accession>A0A2R5EJ89</accession>
<dbReference type="InterPro" id="IPR006101">
    <property type="entry name" value="Glyco_hydro_2"/>
</dbReference>
<dbReference type="InterPro" id="IPR023230">
    <property type="entry name" value="Glyco_hydro_2_CS"/>
</dbReference>
<sequence length="1024" mass="114771">MIDIERYWERLDILQVNREQARASFIPYGSAAAAKSGKRGGSSYFQTLNGAWKFRYYRSVSDVTEVFYEDTSSVHETWDELIVPSCWQNNGYDQLHYTNVNYPIPYDPPFVPDDNPAGAYVREFNVAAAWIADGKRTHVVFEGVNACFYLWVNGTFVGYSQGSRIPSEFDLSPYVKAGTNRMAVLVLKWCDGTYLEDQDLWRYSGIYRDVYLVSREAAHVRDAFIKPELSGDFTEGTVRAELETSGELSVRTELYAPDGELVADGSAIIAGSGVIELGLSKPELWNAEQPRLYDLYVHAGSEVLLFRIGFRKVEVKDGVFRVNGKAIKLKGVNRHDSHPSLGQTIPLNHMIKDLNLMKQHNVNTIRTSHYPNDPRFLDLCDEYGFYVVDEADLECHGVVNTGTREEGSFHKLAVHPDWKESFVERAVRMVERDKNHASILIWSLGNESGYGGNHIAMAEWVQQRDESRLVHYEGAAALYKGDENTEALDLESRMYASVAEIEAYALDESKTKPLFLCEYSHAMGNGPGDLRDYWNVIYAQPKLMGGCVWEWCDHGIAVKTPEGENYFAYGGDFGDKPNDGNFCIDGLVSPDRKPHVGLLELKQIIAPILMESEDVSEGIIRITNRYDFIDLSHLSLRWKLEYGGELIDQGSTGALEVAAGETQTLRLGYRQPIAEGDGCVLTLSIWQHGETVWAAPGHEVAFAQFETPAAEGAASGGETGAGGEETVGTAASYRSEFMKAVESGGVLTVSGFDFEYKFDLGKGVIASIRRHGVHMIDEPVRFNVWRAPTDNDMYIRKEWEYEGFDRAVMKTYASSWEMLSDSSVQVKVAFSLGSYIRSPFLKGEAVWTFLPSGEAKVSFAADVRENLPYLPRIGLELVMPKGTEEVEYYGYGPHESYIDKRASVRKGRYLLTVDEMAQKYVMPQENGSRYGTEWAMVTSELGMGLRFDAPEPFSFQALHVTSADLAAAKHTTELARRDQTIVNIDYKMSGVGSGSCGPQLLDQYRLDEKRIAFELSLSPVFKEE</sequence>
<comment type="catalytic activity">
    <reaction evidence="1 8">
        <text>Hydrolysis of terminal non-reducing beta-D-galactose residues in beta-D-galactosides.</text>
        <dbReference type="EC" id="3.2.1.23"/>
    </reaction>
</comment>
<dbReference type="SMART" id="SM01038">
    <property type="entry name" value="Bgal_small_N"/>
    <property type="match status" value="1"/>
</dbReference>
<evidence type="ECO:0000313" key="11">
    <source>
        <dbReference type="Proteomes" id="UP000245202"/>
    </source>
</evidence>
<dbReference type="AlphaFoldDB" id="A0A2R5EJ89"/>
<keyword evidence="11" id="KW-1185">Reference proteome</keyword>
<evidence type="ECO:0000256" key="3">
    <source>
        <dbReference type="ARBA" id="ARBA00012756"/>
    </source>
</evidence>
<evidence type="ECO:0000313" key="10">
    <source>
        <dbReference type="EMBL" id="GBG06690.1"/>
    </source>
</evidence>
<evidence type="ECO:0000256" key="2">
    <source>
        <dbReference type="ARBA" id="ARBA00007401"/>
    </source>
</evidence>
<dbReference type="PRINTS" id="PR00132">
    <property type="entry name" value="GLHYDRLASE2"/>
</dbReference>
<dbReference type="InterPro" id="IPR006104">
    <property type="entry name" value="Glyco_hydro_2_N"/>
</dbReference>
<comment type="caution">
    <text evidence="10">The sequence shown here is derived from an EMBL/GenBank/DDBJ whole genome shotgun (WGS) entry which is preliminary data.</text>
</comment>
<dbReference type="Pfam" id="PF02837">
    <property type="entry name" value="Glyco_hydro_2_N"/>
    <property type="match status" value="1"/>
</dbReference>
<gene>
    <name evidence="10" type="ORF">PAT3040_01221</name>
</gene>
<dbReference type="Gene3D" id="3.20.20.80">
    <property type="entry name" value="Glycosidases"/>
    <property type="match status" value="1"/>
</dbReference>
<dbReference type="GO" id="GO:0030246">
    <property type="term" value="F:carbohydrate binding"/>
    <property type="evidence" value="ECO:0007669"/>
    <property type="project" value="InterPro"/>
</dbReference>
<dbReference type="GO" id="GO:0005990">
    <property type="term" value="P:lactose catabolic process"/>
    <property type="evidence" value="ECO:0007669"/>
    <property type="project" value="TreeGrafter"/>
</dbReference>
<dbReference type="Proteomes" id="UP000245202">
    <property type="component" value="Unassembled WGS sequence"/>
</dbReference>
<dbReference type="InterPro" id="IPR014718">
    <property type="entry name" value="GH-type_carb-bd"/>
</dbReference>
<evidence type="ECO:0000256" key="7">
    <source>
        <dbReference type="ARBA" id="ARBA00032230"/>
    </source>
</evidence>
<proteinExistence type="inferred from homology"/>
<keyword evidence="6 8" id="KW-0326">Glycosidase</keyword>
<dbReference type="PROSITE" id="PS00608">
    <property type="entry name" value="GLYCOSYL_HYDROL_F2_2"/>
    <property type="match status" value="1"/>
</dbReference>
<dbReference type="Gene3D" id="2.60.40.10">
    <property type="entry name" value="Immunoglobulins"/>
    <property type="match status" value="2"/>
</dbReference>
<evidence type="ECO:0000256" key="5">
    <source>
        <dbReference type="ARBA" id="ARBA00022801"/>
    </source>
</evidence>
<keyword evidence="5 8" id="KW-0378">Hydrolase</keyword>
<dbReference type="InterPro" id="IPR017853">
    <property type="entry name" value="GH"/>
</dbReference>
<evidence type="ECO:0000256" key="1">
    <source>
        <dbReference type="ARBA" id="ARBA00001412"/>
    </source>
</evidence>
<dbReference type="SUPFAM" id="SSF74650">
    <property type="entry name" value="Galactose mutarotase-like"/>
    <property type="match status" value="1"/>
</dbReference>
<dbReference type="InterPro" id="IPR006103">
    <property type="entry name" value="Glyco_hydro_2_cat"/>
</dbReference>
<dbReference type="GO" id="GO:0009341">
    <property type="term" value="C:beta-galactosidase complex"/>
    <property type="evidence" value="ECO:0007669"/>
    <property type="project" value="InterPro"/>
</dbReference>
<organism evidence="10 11">
    <name type="scientific">Paenibacillus agaridevorans</name>
    <dbReference type="NCBI Taxonomy" id="171404"/>
    <lineage>
        <taxon>Bacteria</taxon>
        <taxon>Bacillati</taxon>
        <taxon>Bacillota</taxon>
        <taxon>Bacilli</taxon>
        <taxon>Bacillales</taxon>
        <taxon>Paenibacillaceae</taxon>
        <taxon>Paenibacillus</taxon>
    </lineage>
</organism>
<dbReference type="RefSeq" id="WP_108991902.1">
    <property type="nucleotide sequence ID" value="NZ_BDQX01000054.1"/>
</dbReference>
<evidence type="ECO:0000256" key="4">
    <source>
        <dbReference type="ARBA" id="ARBA00013303"/>
    </source>
</evidence>
<dbReference type="InterPro" id="IPR006102">
    <property type="entry name" value="Ig-like_GH2"/>
</dbReference>
<feature type="domain" description="Beta galactosidase small chain/" evidence="9">
    <location>
        <begin position="748"/>
        <end position="1018"/>
    </location>
</feature>
<dbReference type="SUPFAM" id="SSF49303">
    <property type="entry name" value="beta-Galactosidase/glucuronidase domain"/>
    <property type="match status" value="2"/>
</dbReference>
<dbReference type="InterPro" id="IPR004199">
    <property type="entry name" value="B-gal_small/dom_5"/>
</dbReference>
<dbReference type="GO" id="GO:0004565">
    <property type="term" value="F:beta-galactosidase activity"/>
    <property type="evidence" value="ECO:0007669"/>
    <property type="project" value="UniProtKB-EC"/>
</dbReference>
<dbReference type="PANTHER" id="PTHR46323:SF2">
    <property type="entry name" value="BETA-GALACTOSIDASE"/>
    <property type="match status" value="1"/>
</dbReference>
<evidence type="ECO:0000256" key="6">
    <source>
        <dbReference type="ARBA" id="ARBA00023295"/>
    </source>
</evidence>
<dbReference type="Pfam" id="PF16353">
    <property type="entry name" value="LacZ_4"/>
    <property type="match status" value="1"/>
</dbReference>
<evidence type="ECO:0000256" key="8">
    <source>
        <dbReference type="RuleBase" id="RU361154"/>
    </source>
</evidence>
<dbReference type="InterPro" id="IPR036156">
    <property type="entry name" value="Beta-gal/glucu_dom_sf"/>
</dbReference>
<dbReference type="FunFam" id="3.20.20.80:FF:000018">
    <property type="entry name" value="Beta-galactosidase"/>
    <property type="match status" value="1"/>
</dbReference>
<name>A0A2R5EJ89_9BACL</name>
<dbReference type="PROSITE" id="PS00719">
    <property type="entry name" value="GLYCOSYL_HYDROL_F2_1"/>
    <property type="match status" value="1"/>
</dbReference>
<dbReference type="Gene3D" id="2.70.98.10">
    <property type="match status" value="1"/>
</dbReference>
<dbReference type="Pfam" id="PF02836">
    <property type="entry name" value="Glyco_hydro_2_C"/>
    <property type="match status" value="1"/>
</dbReference>
<dbReference type="Pfam" id="PF02929">
    <property type="entry name" value="Bgal_small_N"/>
    <property type="match status" value="1"/>
</dbReference>
<dbReference type="SUPFAM" id="SSF49785">
    <property type="entry name" value="Galactose-binding domain-like"/>
    <property type="match status" value="1"/>
</dbReference>
<dbReference type="InterPro" id="IPR032312">
    <property type="entry name" value="LacZ_4"/>
</dbReference>
<evidence type="ECO:0000259" key="9">
    <source>
        <dbReference type="SMART" id="SM01038"/>
    </source>
</evidence>
<comment type="similarity">
    <text evidence="2 8">Belongs to the glycosyl hydrolase 2 family.</text>
</comment>
<dbReference type="Pfam" id="PF00703">
    <property type="entry name" value="Glyco_hydro_2"/>
    <property type="match status" value="1"/>
</dbReference>